<keyword evidence="4" id="KW-1185">Reference proteome</keyword>
<name>A0A9P9ER23_9HYPO</name>
<accession>A0A9P9ER23</accession>
<dbReference type="OrthoDB" id="19653at2759"/>
<dbReference type="Pfam" id="PF00326">
    <property type="entry name" value="Peptidase_S9"/>
    <property type="match status" value="1"/>
</dbReference>
<dbReference type="InterPro" id="IPR050300">
    <property type="entry name" value="GDXG_lipolytic_enzyme"/>
</dbReference>
<evidence type="ECO:0000256" key="1">
    <source>
        <dbReference type="ARBA" id="ARBA00022801"/>
    </source>
</evidence>
<proteinExistence type="predicted"/>
<feature type="domain" description="Peptidase S9 prolyl oligopeptidase catalytic" evidence="2">
    <location>
        <begin position="134"/>
        <end position="192"/>
    </location>
</feature>
<dbReference type="SUPFAM" id="SSF53474">
    <property type="entry name" value="alpha/beta-Hydrolases"/>
    <property type="match status" value="1"/>
</dbReference>
<sequence>MVNKDQIQDCTDRGWIVLAPNHRLCPQVNMLEGPIQDSRNLLEWIHAGELQEAIFSHTETHYPVNLNCVFEFGTSSGGTLALCLEDPVPIEGGVSLEGQRKGGPDFSNPWQAYVSTQTANGTVLDAVYPSGDLDKVDPIENLSPSFPPTFIAHGAEDRMVPLHISEALFSALSQHGVKSDLRIIPGEDHIFAARMKVGSQTWNLQREGSDFLEEPIK</sequence>
<comment type="caution">
    <text evidence="3">The sequence shown here is derived from an EMBL/GenBank/DDBJ whole genome shotgun (WGS) entry which is preliminary data.</text>
</comment>
<evidence type="ECO:0000313" key="4">
    <source>
        <dbReference type="Proteomes" id="UP000717696"/>
    </source>
</evidence>
<dbReference type="PANTHER" id="PTHR48081:SF3">
    <property type="entry name" value="ALPHA_BETA HYDROLASE FOLD-3 DOMAIN-CONTAINING PROTEIN"/>
    <property type="match status" value="1"/>
</dbReference>
<dbReference type="Proteomes" id="UP000717696">
    <property type="component" value="Unassembled WGS sequence"/>
</dbReference>
<keyword evidence="1 3" id="KW-0378">Hydrolase</keyword>
<dbReference type="GO" id="GO:0008236">
    <property type="term" value="F:serine-type peptidase activity"/>
    <property type="evidence" value="ECO:0007669"/>
    <property type="project" value="InterPro"/>
</dbReference>
<dbReference type="InterPro" id="IPR001375">
    <property type="entry name" value="Peptidase_S9_cat"/>
</dbReference>
<gene>
    <name evidence="3" type="ORF">B0J13DRAFT_636810</name>
</gene>
<dbReference type="PANTHER" id="PTHR48081">
    <property type="entry name" value="AB HYDROLASE SUPERFAMILY PROTEIN C4A8.06C"/>
    <property type="match status" value="1"/>
</dbReference>
<evidence type="ECO:0000259" key="2">
    <source>
        <dbReference type="Pfam" id="PF00326"/>
    </source>
</evidence>
<dbReference type="Gene3D" id="3.40.50.1820">
    <property type="entry name" value="alpha/beta hydrolase"/>
    <property type="match status" value="1"/>
</dbReference>
<dbReference type="InterPro" id="IPR029058">
    <property type="entry name" value="AB_hydrolase_fold"/>
</dbReference>
<protein>
    <submittedName>
        <fullName evidence="3">Alpha/Beta hydrolase protein</fullName>
    </submittedName>
</protein>
<reference evidence="3" key="1">
    <citation type="journal article" date="2021" name="Nat. Commun.">
        <title>Genetic determinants of endophytism in the Arabidopsis root mycobiome.</title>
        <authorList>
            <person name="Mesny F."/>
            <person name="Miyauchi S."/>
            <person name="Thiergart T."/>
            <person name="Pickel B."/>
            <person name="Atanasova L."/>
            <person name="Karlsson M."/>
            <person name="Huettel B."/>
            <person name="Barry K.W."/>
            <person name="Haridas S."/>
            <person name="Chen C."/>
            <person name="Bauer D."/>
            <person name="Andreopoulos W."/>
            <person name="Pangilinan J."/>
            <person name="LaButti K."/>
            <person name="Riley R."/>
            <person name="Lipzen A."/>
            <person name="Clum A."/>
            <person name="Drula E."/>
            <person name="Henrissat B."/>
            <person name="Kohler A."/>
            <person name="Grigoriev I.V."/>
            <person name="Martin F.M."/>
            <person name="Hacquard S."/>
        </authorList>
    </citation>
    <scope>NUCLEOTIDE SEQUENCE</scope>
    <source>
        <strain evidence="3">MPI-CAGE-AT-0021</strain>
    </source>
</reference>
<evidence type="ECO:0000313" key="3">
    <source>
        <dbReference type="EMBL" id="KAH7142959.1"/>
    </source>
</evidence>
<dbReference type="EMBL" id="JAGMUU010000011">
    <property type="protein sequence ID" value="KAH7142959.1"/>
    <property type="molecule type" value="Genomic_DNA"/>
</dbReference>
<dbReference type="AlphaFoldDB" id="A0A9P9ER23"/>
<dbReference type="GO" id="GO:0006508">
    <property type="term" value="P:proteolysis"/>
    <property type="evidence" value="ECO:0007669"/>
    <property type="project" value="InterPro"/>
</dbReference>
<organism evidence="3 4">
    <name type="scientific">Dactylonectria estremocensis</name>
    <dbReference type="NCBI Taxonomy" id="1079267"/>
    <lineage>
        <taxon>Eukaryota</taxon>
        <taxon>Fungi</taxon>
        <taxon>Dikarya</taxon>
        <taxon>Ascomycota</taxon>
        <taxon>Pezizomycotina</taxon>
        <taxon>Sordariomycetes</taxon>
        <taxon>Hypocreomycetidae</taxon>
        <taxon>Hypocreales</taxon>
        <taxon>Nectriaceae</taxon>
        <taxon>Dactylonectria</taxon>
    </lineage>
</organism>